<organism evidence="2">
    <name type="scientific">Terrestrivirus sp</name>
    <dbReference type="NCBI Taxonomy" id="2487775"/>
    <lineage>
        <taxon>Viruses</taxon>
        <taxon>Varidnaviria</taxon>
        <taxon>Bamfordvirae</taxon>
        <taxon>Nucleocytoviricota</taxon>
        <taxon>Megaviricetes</taxon>
        <taxon>Imitervirales</taxon>
        <taxon>Mimiviridae</taxon>
        <taxon>Klosneuvirinae</taxon>
    </lineage>
</organism>
<keyword evidence="1" id="KW-1133">Transmembrane helix</keyword>
<accession>A0A3G4ZJZ6</accession>
<feature type="transmembrane region" description="Helical" evidence="1">
    <location>
        <begin position="6"/>
        <end position="25"/>
    </location>
</feature>
<dbReference type="EMBL" id="MK071979">
    <property type="protein sequence ID" value="AYV75158.1"/>
    <property type="molecule type" value="Genomic_DNA"/>
</dbReference>
<reference evidence="2" key="1">
    <citation type="submission" date="2018-10" db="EMBL/GenBank/DDBJ databases">
        <title>Hidden diversity of soil giant viruses.</title>
        <authorList>
            <person name="Schulz F."/>
            <person name="Alteio L."/>
            <person name="Goudeau D."/>
            <person name="Ryan E.M."/>
            <person name="Malmstrom R.R."/>
            <person name="Blanchard J."/>
            <person name="Woyke T."/>
        </authorList>
    </citation>
    <scope>NUCLEOTIDE SEQUENCE</scope>
    <source>
        <strain evidence="2">TEV1</strain>
    </source>
</reference>
<keyword evidence="1" id="KW-0812">Transmembrane</keyword>
<evidence type="ECO:0000313" key="2">
    <source>
        <dbReference type="EMBL" id="AYV75158.1"/>
    </source>
</evidence>
<feature type="transmembrane region" description="Helical" evidence="1">
    <location>
        <begin position="46"/>
        <end position="65"/>
    </location>
</feature>
<protein>
    <submittedName>
        <fullName evidence="2">Uncharacterized protein</fullName>
    </submittedName>
</protein>
<name>A0A3G4ZJZ6_9VIRU</name>
<sequence>MSLISYENYMYFIAIVGNFSSYFQAYQLVKDRSSIKKNNPGHCSRIISYIWSVWICISWIIWAAFNQSDTVIISSSIALGGSILCVSIIFVATYSNSLRDTNKDTENLLVTSSPKNENIDNI</sequence>
<gene>
    <name evidence="2" type="ORF">Terrestrivirus1_32</name>
</gene>
<feature type="transmembrane region" description="Helical" evidence="1">
    <location>
        <begin position="71"/>
        <end position="94"/>
    </location>
</feature>
<proteinExistence type="predicted"/>
<evidence type="ECO:0000256" key="1">
    <source>
        <dbReference type="SAM" id="Phobius"/>
    </source>
</evidence>
<keyword evidence="1" id="KW-0472">Membrane</keyword>